<dbReference type="Pfam" id="PF04346">
    <property type="entry name" value="EutH"/>
    <property type="match status" value="1"/>
</dbReference>
<dbReference type="GO" id="GO:0034228">
    <property type="term" value="F:ethanolamine transmembrane transporter activity"/>
    <property type="evidence" value="ECO:0007669"/>
    <property type="project" value="InterPro"/>
</dbReference>
<dbReference type="EMBL" id="UHDK01000001">
    <property type="protein sequence ID" value="SUM30708.1"/>
    <property type="molecule type" value="Genomic_DNA"/>
</dbReference>
<name>A0A380F942_STAGA</name>
<organism evidence="2 3">
    <name type="scientific">Staphylococcus gallinarum</name>
    <dbReference type="NCBI Taxonomy" id="1293"/>
    <lineage>
        <taxon>Bacteria</taxon>
        <taxon>Bacillati</taxon>
        <taxon>Bacillota</taxon>
        <taxon>Bacilli</taxon>
        <taxon>Bacillales</taxon>
        <taxon>Staphylococcaceae</taxon>
        <taxon>Staphylococcus</taxon>
    </lineage>
</organism>
<dbReference type="InterPro" id="IPR007441">
    <property type="entry name" value="EutH"/>
</dbReference>
<reference evidence="2 3" key="1">
    <citation type="submission" date="2018-06" db="EMBL/GenBank/DDBJ databases">
        <authorList>
            <consortium name="Pathogen Informatics"/>
            <person name="Doyle S."/>
        </authorList>
    </citation>
    <scope>NUCLEOTIDE SEQUENCE [LARGE SCALE GENOMIC DNA]</scope>
    <source>
        <strain evidence="2 3">NCTC12195</strain>
    </source>
</reference>
<dbReference type="Proteomes" id="UP000255277">
    <property type="component" value="Unassembled WGS sequence"/>
</dbReference>
<proteinExistence type="predicted"/>
<keyword evidence="1" id="KW-0812">Transmembrane</keyword>
<evidence type="ECO:0000256" key="1">
    <source>
        <dbReference type="SAM" id="Phobius"/>
    </source>
</evidence>
<sequence>MEHIGTVIIYIIMICAVLGAIGAIKDAQRGIGKEFMEGIYTIGPIFAKFSRYNGIYTVYFQIY</sequence>
<keyword evidence="1" id="KW-1133">Transmembrane helix</keyword>
<evidence type="ECO:0000313" key="3">
    <source>
        <dbReference type="Proteomes" id="UP000255277"/>
    </source>
</evidence>
<dbReference type="AlphaFoldDB" id="A0A380F942"/>
<keyword evidence="1" id="KW-0472">Membrane</keyword>
<gene>
    <name evidence="2" type="ORF">NCTC12195_00108</name>
</gene>
<evidence type="ECO:0000313" key="2">
    <source>
        <dbReference type="EMBL" id="SUM30708.1"/>
    </source>
</evidence>
<protein>
    <submittedName>
        <fullName evidence="2">Ethanolamine utilization protein EutH</fullName>
    </submittedName>
</protein>
<accession>A0A380F942</accession>
<dbReference type="GO" id="GO:0016020">
    <property type="term" value="C:membrane"/>
    <property type="evidence" value="ECO:0007669"/>
    <property type="project" value="InterPro"/>
</dbReference>
<feature type="transmembrane region" description="Helical" evidence="1">
    <location>
        <begin position="6"/>
        <end position="24"/>
    </location>
</feature>